<evidence type="ECO:0000259" key="8">
    <source>
        <dbReference type="Pfam" id="PF24437"/>
    </source>
</evidence>
<evidence type="ECO:0000256" key="3">
    <source>
        <dbReference type="ARBA" id="ARBA00008565"/>
    </source>
</evidence>
<feature type="domain" description="Integrator complex subunit 7 N-terminal" evidence="7">
    <location>
        <begin position="15"/>
        <end position="479"/>
    </location>
</feature>
<dbReference type="InterPro" id="IPR056517">
    <property type="entry name" value="INTS7_HB"/>
</dbReference>
<organism evidence="9 10">
    <name type="scientific">Chenopodium quinoa</name>
    <name type="common">Quinoa</name>
    <dbReference type="NCBI Taxonomy" id="63459"/>
    <lineage>
        <taxon>Eukaryota</taxon>
        <taxon>Viridiplantae</taxon>
        <taxon>Streptophyta</taxon>
        <taxon>Embryophyta</taxon>
        <taxon>Tracheophyta</taxon>
        <taxon>Spermatophyta</taxon>
        <taxon>Magnoliopsida</taxon>
        <taxon>eudicotyledons</taxon>
        <taxon>Gunneridae</taxon>
        <taxon>Pentapetalae</taxon>
        <taxon>Caryophyllales</taxon>
        <taxon>Chenopodiaceae</taxon>
        <taxon>Chenopodioideae</taxon>
        <taxon>Atripliceae</taxon>
        <taxon>Chenopodium</taxon>
    </lineage>
</organism>
<dbReference type="Pfam" id="PF24436">
    <property type="entry name" value="INTS7_N"/>
    <property type="match status" value="1"/>
</dbReference>
<evidence type="ECO:0000256" key="4">
    <source>
        <dbReference type="ARBA" id="ARBA00022490"/>
    </source>
</evidence>
<dbReference type="RefSeq" id="XP_021732575.1">
    <property type="nucleotide sequence ID" value="XM_021876883.1"/>
</dbReference>
<dbReference type="AlphaFoldDB" id="A0A803M422"/>
<evidence type="ECO:0000313" key="9">
    <source>
        <dbReference type="EnsemblPlants" id="AUR62022971-RA:cds"/>
    </source>
</evidence>
<dbReference type="InterPro" id="IPR056516">
    <property type="entry name" value="INTS7_N"/>
</dbReference>
<dbReference type="InterPro" id="IPR016024">
    <property type="entry name" value="ARM-type_fold"/>
</dbReference>
<name>A0A803M422_CHEQI</name>
<feature type="domain" description="Integrator complex subunit 7-like C-terminal" evidence="6">
    <location>
        <begin position="959"/>
        <end position="1131"/>
    </location>
</feature>
<reference evidence="9" key="1">
    <citation type="journal article" date="2017" name="Nature">
        <title>The genome of Chenopodium quinoa.</title>
        <authorList>
            <person name="Jarvis D.E."/>
            <person name="Ho Y.S."/>
            <person name="Lightfoot D.J."/>
            <person name="Schmoeckel S.M."/>
            <person name="Li B."/>
            <person name="Borm T.J.A."/>
            <person name="Ohyanagi H."/>
            <person name="Mineta K."/>
            <person name="Michell C.T."/>
            <person name="Saber N."/>
            <person name="Kharbatia N.M."/>
            <person name="Rupper R.R."/>
            <person name="Sharp A.R."/>
            <person name="Dally N."/>
            <person name="Boughton B.A."/>
            <person name="Woo Y.H."/>
            <person name="Gao G."/>
            <person name="Schijlen E.G.W.M."/>
            <person name="Guo X."/>
            <person name="Momin A.A."/>
            <person name="Negrao S."/>
            <person name="Al-Babili S."/>
            <person name="Gehring C."/>
            <person name="Roessner U."/>
            <person name="Jung C."/>
            <person name="Murphy K."/>
            <person name="Arold S.T."/>
            <person name="Gojobori T."/>
            <person name="van der Linden C.G."/>
            <person name="van Loo E.N."/>
            <person name="Jellen E.N."/>
            <person name="Maughan P.J."/>
            <person name="Tester M."/>
        </authorList>
    </citation>
    <scope>NUCLEOTIDE SEQUENCE [LARGE SCALE GENOMIC DNA]</scope>
    <source>
        <strain evidence="9">cv. PI 614886</strain>
    </source>
</reference>
<dbReference type="Pfam" id="PF22966">
    <property type="entry name" value="INTS7_C_plants"/>
    <property type="match status" value="1"/>
</dbReference>
<keyword evidence="4" id="KW-0963">Cytoplasm</keyword>
<dbReference type="OMA" id="DMVEMNE"/>
<evidence type="ECO:0000256" key="1">
    <source>
        <dbReference type="ARBA" id="ARBA00004123"/>
    </source>
</evidence>
<dbReference type="RefSeq" id="XP_021732574.1">
    <property type="nucleotide sequence ID" value="XM_021876882.1"/>
</dbReference>
<evidence type="ECO:0008006" key="11">
    <source>
        <dbReference type="Google" id="ProtNLM"/>
    </source>
</evidence>
<gene>
    <name evidence="9" type="primary">LOC110699362</name>
</gene>
<dbReference type="GeneID" id="110699362"/>
<evidence type="ECO:0000313" key="10">
    <source>
        <dbReference type="Proteomes" id="UP000596660"/>
    </source>
</evidence>
<comment type="similarity">
    <text evidence="3">Belongs to the Integrator subunit 7 family.</text>
</comment>
<dbReference type="PANTHER" id="PTHR13322:SF2">
    <property type="entry name" value="INTEGRATOR COMPLEX SUBUNIT 7"/>
    <property type="match status" value="1"/>
</dbReference>
<dbReference type="Gramene" id="AUR62022971-RA">
    <property type="protein sequence ID" value="AUR62022971-RA:cds"/>
    <property type="gene ID" value="AUR62022971"/>
</dbReference>
<dbReference type="InterPro" id="IPR055195">
    <property type="entry name" value="INTS7_C_plant"/>
</dbReference>
<dbReference type="GO" id="GO:0005737">
    <property type="term" value="C:cytoplasm"/>
    <property type="evidence" value="ECO:0007669"/>
    <property type="project" value="UniProtKB-SubCell"/>
</dbReference>
<dbReference type="SUPFAM" id="SSF48371">
    <property type="entry name" value="ARM repeat"/>
    <property type="match status" value="1"/>
</dbReference>
<comment type="subcellular location">
    <subcellularLocation>
        <location evidence="2">Cytoplasm</location>
    </subcellularLocation>
    <subcellularLocation>
        <location evidence="1">Nucleus</location>
    </subcellularLocation>
</comment>
<dbReference type="EnsemblPlants" id="AUR62022971-RA">
    <property type="protein sequence ID" value="AUR62022971-RA:cds"/>
    <property type="gene ID" value="AUR62022971"/>
</dbReference>
<feature type="domain" description="Integrator complex subunit 7 helical bundle" evidence="8">
    <location>
        <begin position="623"/>
        <end position="819"/>
    </location>
</feature>
<dbReference type="GO" id="GO:0034472">
    <property type="term" value="P:snRNA 3'-end processing"/>
    <property type="evidence" value="ECO:0007669"/>
    <property type="project" value="TreeGrafter"/>
</dbReference>
<keyword evidence="10" id="KW-1185">Reference proteome</keyword>
<dbReference type="OrthoDB" id="1921953at2759"/>
<dbReference type="KEGG" id="cqi:110699362"/>
<reference evidence="9" key="2">
    <citation type="submission" date="2021-03" db="UniProtKB">
        <authorList>
            <consortium name="EnsemblPlants"/>
        </authorList>
    </citation>
    <scope>IDENTIFICATION</scope>
</reference>
<sequence length="1138" mass="127958">MEKISATFAMGWSIELEKGLRSRKPGNPIESINLIGPRLKQWCMEPQPTLAMYNMFSLVPGEDRLFADAILLRLADTFVSGDRDMKISVIRVFLSILRHCKRKDGQALGFFSNMDEDNKMEYLRRVKVVLTAESVESRALALILLGCCAELAKDVAEIRHAILSALYSCHILEVKASLFAAEYFSEISDDFGFVFLENLLKHIKSPKTLPALRIAGARTFPKMGCSVLLAMKSYKAGAELIRKTLEEDILATMLISLTKLSLKASILISDQVGLLSSFLVQNTSLRLQGIVLRCVRYIGEHAACFLPVSAFPFQNLFRMLDEPNLPSALHCEVLHIFLKMLAYGMLDMLLNDVDEFMKLLGYVEDATRSPIPSVRFLAFQILVSISDKLKGRDELMLEDNPIITYPTGVVSVISDQITVLVRLVLDGTSNSQVEQELGSMLKLLLLLVENHTELSAFILDKLHFIIKNMAESQNIPLSAIQNPEVHKVVDTRSKQNCSMHVLMFYIYRFLVAFLETLEDSCAMTNETSCKLKLMVSFICDNNLFDCSTHTFFALLLHALVNWNHLMPEDKSGNSVQRLSGSPSKLVESDAFIYVCAENMLTGGYNWCAYKAGRYASCKGQWDVASFIFQHLEAKVQSELCCQWLKFLVKFSHSEKNVKVLLQKGSCCLLLDHVLVPLAVDGYIEKLVNVFDDTSSSVKILEAISLQTQTICFQRWFMTLRQKVLLVMVDMMKLLNDCLFPKAGAESSRSAGESDFTDGKPIVLKMKDMMSSAVRVSARLASMAKEYDMISSSFVDLDSRSFKEISALAFGCSMLAFCTEFIILIPNSPDFVDLTKESGYRQGVIIKDLAVRLWHTDSEICKNLMSLLKECQMPERSLHFLSGHGIPKVNHVSEDLLTLCRSSVRRLMKLQNERMSAEDEDAMWQAYKDRTQLLLNIVEAWIHIPFRVPKYFFRLRPTVGSFLISLSAGSRKENEICVSRGSQLALNLCIQLKNVTSDVCSRFSKVHCILSCKASSLGTRRNRQPSGKGWTSYQESETGILIELSKKLQCHVKKRTREFLNCGDDQSDSETVETCVCFETNGSVQGFSTCLLDVSAFSVGSYRIHWLSGGVDHQGACWSFLPLSPCPQFSVTESSSEMW</sequence>
<proteinExistence type="inferred from homology"/>
<evidence type="ECO:0000256" key="2">
    <source>
        <dbReference type="ARBA" id="ARBA00004496"/>
    </source>
</evidence>
<dbReference type="PANTHER" id="PTHR13322">
    <property type="entry name" value="C1ORF73 PROTEIN"/>
    <property type="match status" value="1"/>
</dbReference>
<evidence type="ECO:0000259" key="7">
    <source>
        <dbReference type="Pfam" id="PF24436"/>
    </source>
</evidence>
<dbReference type="Proteomes" id="UP000596660">
    <property type="component" value="Unplaced"/>
</dbReference>
<accession>A0A803M422</accession>
<dbReference type="GO" id="GO:0032039">
    <property type="term" value="C:integrator complex"/>
    <property type="evidence" value="ECO:0007669"/>
    <property type="project" value="InterPro"/>
</dbReference>
<keyword evidence="5" id="KW-0539">Nucleus</keyword>
<protein>
    <recommendedName>
        <fullName evidence="11">Integrator complex subunit 7</fullName>
    </recommendedName>
</protein>
<evidence type="ECO:0000259" key="6">
    <source>
        <dbReference type="Pfam" id="PF22966"/>
    </source>
</evidence>
<evidence type="ECO:0000256" key="5">
    <source>
        <dbReference type="ARBA" id="ARBA00023242"/>
    </source>
</evidence>
<dbReference type="InterPro" id="IPR033060">
    <property type="entry name" value="INTS7"/>
</dbReference>
<dbReference type="Pfam" id="PF24437">
    <property type="entry name" value="INTS7_HB"/>
    <property type="match status" value="1"/>
</dbReference>